<proteinExistence type="predicted"/>
<dbReference type="EMBL" id="JAUZQC010000015">
    <property type="protein sequence ID" value="KAK5858942.1"/>
    <property type="molecule type" value="Genomic_DNA"/>
</dbReference>
<evidence type="ECO:0000256" key="1">
    <source>
        <dbReference type="SAM" id="MobiDB-lite"/>
    </source>
</evidence>
<evidence type="ECO:0000313" key="2">
    <source>
        <dbReference type="EMBL" id="KAK5858942.1"/>
    </source>
</evidence>
<evidence type="ECO:0000313" key="3">
    <source>
        <dbReference type="Proteomes" id="UP001346869"/>
    </source>
</evidence>
<name>A0AAN8AL47_ELEMC</name>
<comment type="caution">
    <text evidence="2">The sequence shown here is derived from an EMBL/GenBank/DDBJ whole genome shotgun (WGS) entry which is preliminary data.</text>
</comment>
<feature type="region of interest" description="Disordered" evidence="1">
    <location>
        <begin position="1"/>
        <end position="21"/>
    </location>
</feature>
<keyword evidence="3" id="KW-1185">Reference proteome</keyword>
<gene>
    <name evidence="2" type="ORF">PBY51_003047</name>
</gene>
<dbReference type="Proteomes" id="UP001346869">
    <property type="component" value="Unassembled WGS sequence"/>
</dbReference>
<organism evidence="2 3">
    <name type="scientific">Eleginops maclovinus</name>
    <name type="common">Patagonian blennie</name>
    <name type="synonym">Eleginus maclovinus</name>
    <dbReference type="NCBI Taxonomy" id="56733"/>
    <lineage>
        <taxon>Eukaryota</taxon>
        <taxon>Metazoa</taxon>
        <taxon>Chordata</taxon>
        <taxon>Craniata</taxon>
        <taxon>Vertebrata</taxon>
        <taxon>Euteleostomi</taxon>
        <taxon>Actinopterygii</taxon>
        <taxon>Neopterygii</taxon>
        <taxon>Teleostei</taxon>
        <taxon>Neoteleostei</taxon>
        <taxon>Acanthomorphata</taxon>
        <taxon>Eupercaria</taxon>
        <taxon>Perciformes</taxon>
        <taxon>Notothenioidei</taxon>
        <taxon>Eleginopidae</taxon>
        <taxon>Eleginops</taxon>
    </lineage>
</organism>
<dbReference type="AlphaFoldDB" id="A0AAN8AL47"/>
<reference evidence="2 3" key="1">
    <citation type="journal article" date="2023" name="Genes (Basel)">
        <title>Chromosome-Level Genome Assembly and Circadian Gene Repertoire of the Patagonia Blennie Eleginops maclovinus-The Closest Ancestral Proxy of Antarctic Cryonotothenioids.</title>
        <authorList>
            <person name="Cheng C.C."/>
            <person name="Rivera-Colon A.G."/>
            <person name="Minhas B.F."/>
            <person name="Wilson L."/>
            <person name="Rayamajhi N."/>
            <person name="Vargas-Chacoff L."/>
            <person name="Catchen J.M."/>
        </authorList>
    </citation>
    <scope>NUCLEOTIDE SEQUENCE [LARGE SCALE GENOMIC DNA]</scope>
    <source>
        <strain evidence="2">JMC-PN-2008</strain>
    </source>
</reference>
<reference evidence="2 3" key="2">
    <citation type="journal article" date="2023" name="Mol. Biol. Evol.">
        <title>Genomics of Secondarily Temperate Adaptation in the Only Non-Antarctic Icefish.</title>
        <authorList>
            <person name="Rivera-Colon A.G."/>
            <person name="Rayamajhi N."/>
            <person name="Minhas B.F."/>
            <person name="Madrigal G."/>
            <person name="Bilyk K.T."/>
            <person name="Yoon V."/>
            <person name="Hune M."/>
            <person name="Gregory S."/>
            <person name="Cheng C.H.C."/>
            <person name="Catchen J.M."/>
        </authorList>
    </citation>
    <scope>NUCLEOTIDE SEQUENCE [LARGE SCALE GENOMIC DNA]</scope>
    <source>
        <strain evidence="2">JMC-PN-2008</strain>
    </source>
</reference>
<accession>A0AAN8AL47</accession>
<protein>
    <submittedName>
        <fullName evidence="2">Uncharacterized protein</fullName>
    </submittedName>
</protein>
<sequence length="155" mass="17167">MAKSDGLFFKSTSPMSPRHPSTVCSRWAAAVAGSERKRERREQGLHQGCSLDRANKSRPVTCSMAPFEEWGKFGQSEEKGRRSFFSQPKQLTACDRQEVRRAGRAGICFHGYGPGMGTLLLRKLRSHAPTEAMSRILKMHQAGARTISTSGRVAL</sequence>